<dbReference type="Gene3D" id="3.10.20.30">
    <property type="match status" value="1"/>
</dbReference>
<name>A0A936NCN6_9ACTN</name>
<dbReference type="GO" id="GO:1990133">
    <property type="term" value="C:molybdopterin adenylyltransferase complex"/>
    <property type="evidence" value="ECO:0007669"/>
    <property type="project" value="TreeGrafter"/>
</dbReference>
<evidence type="ECO:0000313" key="5">
    <source>
        <dbReference type="Proteomes" id="UP000727993"/>
    </source>
</evidence>
<reference evidence="4 5" key="1">
    <citation type="submission" date="2020-10" db="EMBL/GenBank/DDBJ databases">
        <title>Connecting structure to function with the recovery of over 1000 high-quality activated sludge metagenome-assembled genomes encoding full-length rRNA genes using long-read sequencing.</title>
        <authorList>
            <person name="Singleton C.M."/>
            <person name="Petriglieri F."/>
            <person name="Kristensen J.M."/>
            <person name="Kirkegaard R.H."/>
            <person name="Michaelsen T.Y."/>
            <person name="Andersen M.H."/>
            <person name="Karst S.M."/>
            <person name="Dueholm M.S."/>
            <person name="Nielsen P.H."/>
            <person name="Albertsen M."/>
        </authorList>
    </citation>
    <scope>NUCLEOTIDE SEQUENCE [LARGE SCALE GENOMIC DNA]</scope>
    <source>
        <strain evidence="4">Lyne_18-Q3-R50-59_MAXAC.006</strain>
    </source>
</reference>
<protein>
    <recommendedName>
        <fullName evidence="3">Molybdopterin synthase sulfur carrier subunit</fullName>
    </recommendedName>
</protein>
<dbReference type="InterPro" id="IPR012675">
    <property type="entry name" value="Beta-grasp_dom_sf"/>
</dbReference>
<dbReference type="Pfam" id="PF02597">
    <property type="entry name" value="ThiS"/>
    <property type="match status" value="1"/>
</dbReference>
<gene>
    <name evidence="4" type="ORF">IPN02_10485</name>
</gene>
<dbReference type="AlphaFoldDB" id="A0A936NCN6"/>
<dbReference type="SUPFAM" id="SSF54285">
    <property type="entry name" value="MoaD/ThiS"/>
    <property type="match status" value="1"/>
</dbReference>
<dbReference type="CDD" id="cd00754">
    <property type="entry name" value="Ubl_MoaD"/>
    <property type="match status" value="1"/>
</dbReference>
<sequence>MAVLRLFAQAREAAGTPSMELTGASVGDVLDAASRQLGPAFDEVLASSKLWLNGEPTDRNATVSDADEVAVLPPISGGDA</sequence>
<proteinExistence type="inferred from homology"/>
<organism evidence="4 5">
    <name type="scientific">Candidatus Neomicrothrix subdominans</name>
    <dbReference type="NCBI Taxonomy" id="2954438"/>
    <lineage>
        <taxon>Bacteria</taxon>
        <taxon>Bacillati</taxon>
        <taxon>Actinomycetota</taxon>
        <taxon>Acidimicrobiia</taxon>
        <taxon>Acidimicrobiales</taxon>
        <taxon>Microthrixaceae</taxon>
        <taxon>Candidatus Neomicrothrix</taxon>
    </lineage>
</organism>
<dbReference type="PANTHER" id="PTHR33359">
    <property type="entry name" value="MOLYBDOPTERIN SYNTHASE SULFUR CARRIER SUBUNIT"/>
    <property type="match status" value="1"/>
</dbReference>
<dbReference type="GO" id="GO:0006777">
    <property type="term" value="P:Mo-molybdopterin cofactor biosynthetic process"/>
    <property type="evidence" value="ECO:0007669"/>
    <property type="project" value="InterPro"/>
</dbReference>
<accession>A0A936NCN6</accession>
<evidence type="ECO:0000256" key="3">
    <source>
        <dbReference type="ARBA" id="ARBA00024247"/>
    </source>
</evidence>
<evidence type="ECO:0000256" key="1">
    <source>
        <dbReference type="ARBA" id="ARBA00022741"/>
    </source>
</evidence>
<comment type="similarity">
    <text evidence="2">Belongs to the MoaD family.</text>
</comment>
<dbReference type="InterPro" id="IPR016155">
    <property type="entry name" value="Mopterin_synth/thiamin_S_b"/>
</dbReference>
<evidence type="ECO:0000256" key="2">
    <source>
        <dbReference type="ARBA" id="ARBA00024200"/>
    </source>
</evidence>
<dbReference type="PANTHER" id="PTHR33359:SF1">
    <property type="entry name" value="MOLYBDOPTERIN SYNTHASE SULFUR CARRIER SUBUNIT"/>
    <property type="match status" value="1"/>
</dbReference>
<dbReference type="EMBL" id="JADJZA010000007">
    <property type="protein sequence ID" value="MBK9297234.1"/>
    <property type="molecule type" value="Genomic_DNA"/>
</dbReference>
<keyword evidence="1" id="KW-0547">Nucleotide-binding</keyword>
<dbReference type="InterPro" id="IPR044672">
    <property type="entry name" value="MOCS2A"/>
</dbReference>
<evidence type="ECO:0000313" key="4">
    <source>
        <dbReference type="EMBL" id="MBK9297234.1"/>
    </source>
</evidence>
<comment type="caution">
    <text evidence="4">The sequence shown here is derived from an EMBL/GenBank/DDBJ whole genome shotgun (WGS) entry which is preliminary data.</text>
</comment>
<dbReference type="InterPro" id="IPR003749">
    <property type="entry name" value="ThiS/MoaD-like"/>
</dbReference>
<dbReference type="GO" id="GO:0000166">
    <property type="term" value="F:nucleotide binding"/>
    <property type="evidence" value="ECO:0007669"/>
    <property type="project" value="UniProtKB-KW"/>
</dbReference>
<dbReference type="Proteomes" id="UP000727993">
    <property type="component" value="Unassembled WGS sequence"/>
</dbReference>